<protein>
    <submittedName>
        <fullName evidence="3">Alpha/beta hydrolase</fullName>
    </submittedName>
</protein>
<dbReference type="PANTHER" id="PTHR43798">
    <property type="entry name" value="MONOACYLGLYCEROL LIPASE"/>
    <property type="match status" value="1"/>
</dbReference>
<keyword evidence="3" id="KW-0378">Hydrolase</keyword>
<dbReference type="PANTHER" id="PTHR43798:SF5">
    <property type="entry name" value="MONOACYLGLYCEROL LIPASE ABHD6"/>
    <property type="match status" value="1"/>
</dbReference>
<dbReference type="Gene3D" id="3.40.50.1820">
    <property type="entry name" value="alpha/beta hydrolase"/>
    <property type="match status" value="1"/>
</dbReference>
<keyword evidence="1" id="KW-1133">Transmembrane helix</keyword>
<evidence type="ECO:0000313" key="3">
    <source>
        <dbReference type="EMBL" id="WXG69364.1"/>
    </source>
</evidence>
<dbReference type="RefSeq" id="WP_338890111.1">
    <property type="nucleotide sequence ID" value="NZ_CP147846.1"/>
</dbReference>
<keyword evidence="1" id="KW-0812">Transmembrane</keyword>
<evidence type="ECO:0000313" key="4">
    <source>
        <dbReference type="Proteomes" id="UP001432000"/>
    </source>
</evidence>
<evidence type="ECO:0000256" key="1">
    <source>
        <dbReference type="SAM" id="Phobius"/>
    </source>
</evidence>
<gene>
    <name evidence="3" type="ORF">WDS16_02015</name>
</gene>
<keyword evidence="4" id="KW-1185">Reference proteome</keyword>
<organism evidence="3 4">
    <name type="scientific">Rhodococcus sovatensis</name>
    <dbReference type="NCBI Taxonomy" id="1805840"/>
    <lineage>
        <taxon>Bacteria</taxon>
        <taxon>Bacillati</taxon>
        <taxon>Actinomycetota</taxon>
        <taxon>Actinomycetes</taxon>
        <taxon>Mycobacteriales</taxon>
        <taxon>Nocardiaceae</taxon>
        <taxon>Rhodococcus</taxon>
    </lineage>
</organism>
<dbReference type="InterPro" id="IPR000073">
    <property type="entry name" value="AB_hydrolase_1"/>
</dbReference>
<feature type="domain" description="AB hydrolase-1" evidence="2">
    <location>
        <begin position="90"/>
        <end position="218"/>
    </location>
</feature>
<feature type="transmembrane region" description="Helical" evidence="1">
    <location>
        <begin position="12"/>
        <end position="31"/>
    </location>
</feature>
<keyword evidence="1" id="KW-0472">Membrane</keyword>
<dbReference type="Proteomes" id="UP001432000">
    <property type="component" value="Chromosome"/>
</dbReference>
<dbReference type="InterPro" id="IPR029058">
    <property type="entry name" value="AB_hydrolase_fold"/>
</dbReference>
<dbReference type="SUPFAM" id="SSF53474">
    <property type="entry name" value="alpha/beta-Hydrolases"/>
    <property type="match status" value="1"/>
</dbReference>
<dbReference type="EMBL" id="CP147846">
    <property type="protein sequence ID" value="WXG69364.1"/>
    <property type="molecule type" value="Genomic_DNA"/>
</dbReference>
<evidence type="ECO:0000259" key="2">
    <source>
        <dbReference type="Pfam" id="PF00561"/>
    </source>
</evidence>
<dbReference type="GO" id="GO:0016787">
    <property type="term" value="F:hydrolase activity"/>
    <property type="evidence" value="ECO:0007669"/>
    <property type="project" value="UniProtKB-KW"/>
</dbReference>
<sequence length="328" mass="35580">MSDQPSKPRRRYLRIAAGAVIIGAVAVAFVMRSPSPVGHWNSADDQDRFLTAYDRAFQDLPAPAETLDIRTDYGVVRVYRFDGTGTSTHPLFLLPGRSSATPVWADNLPGLLTIGDVYTVDLLGEPGRSIQERPISGDDDQAAWLDQTLTALPISKVHLVGLSIGGWTAANLALHDDSRIATLTLIDPVQVFADIPWSTAIRALPAAVPWLPKSWRDSFNSYTAGGAEVENVPIADMIEAGMHAYSLKLPQPTRITEDRLAALDVPVLAVIAGRSVMHDAQEAVDTAERALPNGTVQLYPDASHAVSGEYPDRLRDDIAELVDDNNDR</sequence>
<dbReference type="Pfam" id="PF00561">
    <property type="entry name" value="Abhydrolase_1"/>
    <property type="match status" value="1"/>
</dbReference>
<proteinExistence type="predicted"/>
<name>A0ABZ2PK44_9NOCA</name>
<accession>A0ABZ2PK44</accession>
<reference evidence="3 4" key="1">
    <citation type="submission" date="2024-03" db="EMBL/GenBank/DDBJ databases">
        <title>Natural products discovery in diverse microorganisms through a two-stage MS feature dereplication strategy.</title>
        <authorList>
            <person name="Zhang R."/>
        </authorList>
    </citation>
    <scope>NUCLEOTIDE SEQUENCE [LARGE SCALE GENOMIC DNA]</scope>
    <source>
        <strain evidence="3 4">18930</strain>
    </source>
</reference>
<dbReference type="InterPro" id="IPR050266">
    <property type="entry name" value="AB_hydrolase_sf"/>
</dbReference>